<evidence type="ECO:0000256" key="1">
    <source>
        <dbReference type="SAM" id="MobiDB-lite"/>
    </source>
</evidence>
<name>A0A915I6R5_ROMCU</name>
<proteinExistence type="predicted"/>
<accession>A0A915I6R5</accession>
<feature type="compositionally biased region" description="Basic and acidic residues" evidence="1">
    <location>
        <begin position="143"/>
        <end position="160"/>
    </location>
</feature>
<feature type="region of interest" description="Disordered" evidence="1">
    <location>
        <begin position="143"/>
        <end position="210"/>
    </location>
</feature>
<dbReference type="Proteomes" id="UP000887565">
    <property type="component" value="Unplaced"/>
</dbReference>
<evidence type="ECO:0000313" key="2">
    <source>
        <dbReference type="Proteomes" id="UP000887565"/>
    </source>
</evidence>
<protein>
    <submittedName>
        <fullName evidence="3">Uncharacterized protein</fullName>
    </submittedName>
</protein>
<reference evidence="3" key="1">
    <citation type="submission" date="2022-11" db="UniProtKB">
        <authorList>
            <consortium name="WormBaseParasite"/>
        </authorList>
    </citation>
    <scope>IDENTIFICATION</scope>
</reference>
<evidence type="ECO:0000313" key="3">
    <source>
        <dbReference type="WBParaSite" id="nRc.2.0.1.t09456-RA"/>
    </source>
</evidence>
<keyword evidence="2" id="KW-1185">Reference proteome</keyword>
<sequence length="338" mass="38794">MKKWLENKKNSEKPYVQKIDSLAFPRLVTKLEKVFKMNQKIRKEQRIKRAVKLSNVVKIKQIHQKPKIDVSNNCEIFNGKTSDSLMKLAFASVIQRENDKLECSMSGKVSVTAEISPSDKGRNDEFIPPLKLNLCADNGEISTVDRSKENNEASRPKDNLKITLSFKSKEKYDQKRKCSKNSEEKSSNKTKSSAKDISKKQLGTARLNKNHSKKDDFKIDTLEEESATDLKNTERLNSIFAVSKNGRVPRVNRNIDIDLAVFDDAGNYKEYAYQNNLDDEEDEDFSDEDLLKLKIPKSKLGAPYLHLLTKSKRKFHDVDQRKNIEYVPKNEDDANGES</sequence>
<dbReference type="AlphaFoldDB" id="A0A915I6R5"/>
<dbReference type="WBParaSite" id="nRc.2.0.1.t09456-RA">
    <property type="protein sequence ID" value="nRc.2.0.1.t09456-RA"/>
    <property type="gene ID" value="nRc.2.0.1.g09456"/>
</dbReference>
<organism evidence="2 3">
    <name type="scientific">Romanomermis culicivorax</name>
    <name type="common">Nematode worm</name>
    <dbReference type="NCBI Taxonomy" id="13658"/>
    <lineage>
        <taxon>Eukaryota</taxon>
        <taxon>Metazoa</taxon>
        <taxon>Ecdysozoa</taxon>
        <taxon>Nematoda</taxon>
        <taxon>Enoplea</taxon>
        <taxon>Dorylaimia</taxon>
        <taxon>Mermithida</taxon>
        <taxon>Mermithoidea</taxon>
        <taxon>Mermithidae</taxon>
        <taxon>Romanomermis</taxon>
    </lineage>
</organism>
<feature type="compositionally biased region" description="Basic and acidic residues" evidence="1">
    <location>
        <begin position="167"/>
        <end position="199"/>
    </location>
</feature>